<keyword evidence="1" id="KW-0539">Nucleus</keyword>
<accession>A0A507QNJ1</accession>
<evidence type="ECO:0000256" key="1">
    <source>
        <dbReference type="PROSITE-ProRule" id="PRU00267"/>
    </source>
</evidence>
<dbReference type="SUPFAM" id="SSF47095">
    <property type="entry name" value="HMG-box"/>
    <property type="match status" value="2"/>
</dbReference>
<dbReference type="EMBL" id="VIFY01000198">
    <property type="protein sequence ID" value="TQB68674.1"/>
    <property type="molecule type" value="Genomic_DNA"/>
</dbReference>
<reference evidence="4 5" key="1">
    <citation type="submission" date="2019-06" db="EMBL/GenBank/DDBJ databases">
        <title>Wine fermentation using esterase from Monascus purpureus.</title>
        <authorList>
            <person name="Geng C."/>
            <person name="Zhang Y."/>
        </authorList>
    </citation>
    <scope>NUCLEOTIDE SEQUENCE [LARGE SCALE GENOMIC DNA]</scope>
    <source>
        <strain evidence="4">HQ1</strain>
    </source>
</reference>
<dbReference type="SMART" id="SM00398">
    <property type="entry name" value="HMG"/>
    <property type="match status" value="2"/>
</dbReference>
<evidence type="ECO:0000313" key="4">
    <source>
        <dbReference type="EMBL" id="TQB68674.1"/>
    </source>
</evidence>
<proteinExistence type="predicted"/>
<dbReference type="Proteomes" id="UP000319663">
    <property type="component" value="Unassembled WGS sequence"/>
</dbReference>
<dbReference type="GO" id="GO:0005634">
    <property type="term" value="C:nucleus"/>
    <property type="evidence" value="ECO:0007669"/>
    <property type="project" value="UniProtKB-UniRule"/>
</dbReference>
<dbReference type="STRING" id="5098.A0A507QNJ1"/>
<feature type="DNA-binding region" description="HMG box" evidence="1">
    <location>
        <begin position="230"/>
        <end position="288"/>
    </location>
</feature>
<dbReference type="AlphaFoldDB" id="A0A507QNJ1"/>
<feature type="domain" description="HMG box" evidence="3">
    <location>
        <begin position="230"/>
        <end position="288"/>
    </location>
</feature>
<gene>
    <name evidence="4" type="ORF">MPDQ_002937</name>
</gene>
<feature type="compositionally biased region" description="Basic and acidic residues" evidence="2">
    <location>
        <begin position="99"/>
        <end position="114"/>
    </location>
</feature>
<keyword evidence="5" id="KW-1185">Reference proteome</keyword>
<evidence type="ECO:0000313" key="5">
    <source>
        <dbReference type="Proteomes" id="UP000319663"/>
    </source>
</evidence>
<feature type="compositionally biased region" description="Basic residues" evidence="2">
    <location>
        <begin position="70"/>
        <end position="81"/>
    </location>
</feature>
<dbReference type="Gene3D" id="1.10.30.10">
    <property type="entry name" value="High mobility group box domain"/>
    <property type="match status" value="2"/>
</dbReference>
<comment type="caution">
    <text evidence="4">The sequence shown here is derived from an EMBL/GenBank/DDBJ whole genome shotgun (WGS) entry which is preliminary data.</text>
</comment>
<dbReference type="PROSITE" id="PS50118">
    <property type="entry name" value="HMG_BOX_2"/>
    <property type="match status" value="1"/>
</dbReference>
<protein>
    <recommendedName>
        <fullName evidence="3">HMG box domain-containing protein</fullName>
    </recommendedName>
</protein>
<dbReference type="GO" id="GO:0003677">
    <property type="term" value="F:DNA binding"/>
    <property type="evidence" value="ECO:0007669"/>
    <property type="project" value="UniProtKB-UniRule"/>
</dbReference>
<dbReference type="InterPro" id="IPR036910">
    <property type="entry name" value="HMG_box_dom_sf"/>
</dbReference>
<organism evidence="4 5">
    <name type="scientific">Monascus purpureus</name>
    <name type="common">Red mold</name>
    <name type="synonym">Monascus anka</name>
    <dbReference type="NCBI Taxonomy" id="5098"/>
    <lineage>
        <taxon>Eukaryota</taxon>
        <taxon>Fungi</taxon>
        <taxon>Dikarya</taxon>
        <taxon>Ascomycota</taxon>
        <taxon>Pezizomycotina</taxon>
        <taxon>Eurotiomycetes</taxon>
        <taxon>Eurotiomycetidae</taxon>
        <taxon>Eurotiales</taxon>
        <taxon>Aspergillaceae</taxon>
        <taxon>Monascus</taxon>
    </lineage>
</organism>
<name>A0A507QNJ1_MONPU</name>
<sequence>MPLNFVRGGSSIFRHLQSRTGRVPVITSYARNVYLVANNRFANLSAGNGHSRSILFGSLRNSYATAAGRPKAHTGKAKAKKTPASGDAKKASKPRKKRELTPEQEEKRKENERKAEIRRLKTLVLVPPKKGPTNAYTVAIQDKLPEKIRTYGTLSEAFKAASREAKALSSYEQQKYTAVADENAAKYAAKYEEFIKSHTPLQIKEANAARRKLAKLKGTKARILHDERQVKTPRNAFTFFLTEKGAVKEKFASLAEEWKSASDTEKEKYIKLQEEDKQRYIREYKEAYGVEPGLAKREHSE</sequence>
<dbReference type="InterPro" id="IPR009071">
    <property type="entry name" value="HMG_box_dom"/>
</dbReference>
<feature type="region of interest" description="Disordered" evidence="2">
    <location>
        <begin position="67"/>
        <end position="114"/>
    </location>
</feature>
<evidence type="ECO:0000259" key="3">
    <source>
        <dbReference type="PROSITE" id="PS50118"/>
    </source>
</evidence>
<evidence type="ECO:0000256" key="2">
    <source>
        <dbReference type="SAM" id="MobiDB-lite"/>
    </source>
</evidence>
<keyword evidence="1" id="KW-0238">DNA-binding</keyword>